<dbReference type="GO" id="GO:0016491">
    <property type="term" value="F:oxidoreductase activity"/>
    <property type="evidence" value="ECO:0007669"/>
    <property type="project" value="InterPro"/>
</dbReference>
<name>A0A8J2XW57_9BACT</name>
<proteinExistence type="predicted"/>
<dbReference type="InterPro" id="IPR036249">
    <property type="entry name" value="Thioredoxin-like_sf"/>
</dbReference>
<dbReference type="InterPro" id="IPR017801">
    <property type="entry name" value="DUF3738"/>
</dbReference>
<dbReference type="SUPFAM" id="SSF52833">
    <property type="entry name" value="Thioredoxin-like"/>
    <property type="match status" value="1"/>
</dbReference>
<dbReference type="AlphaFoldDB" id="A0A8J2XW57"/>
<dbReference type="CDD" id="cd02966">
    <property type="entry name" value="TlpA_like_family"/>
    <property type="match status" value="1"/>
</dbReference>
<reference evidence="2" key="2">
    <citation type="submission" date="2020-09" db="EMBL/GenBank/DDBJ databases">
        <authorList>
            <person name="Sun Q."/>
            <person name="Zhou Y."/>
        </authorList>
    </citation>
    <scope>NUCLEOTIDE SEQUENCE</scope>
    <source>
        <strain evidence="2">CGMCC 1.15448</strain>
    </source>
</reference>
<protein>
    <recommendedName>
        <fullName evidence="1">Thioredoxin domain-containing protein</fullName>
    </recommendedName>
</protein>
<organism evidence="2 3">
    <name type="scientific">Puia dinghuensis</name>
    <dbReference type="NCBI Taxonomy" id="1792502"/>
    <lineage>
        <taxon>Bacteria</taxon>
        <taxon>Pseudomonadati</taxon>
        <taxon>Bacteroidota</taxon>
        <taxon>Chitinophagia</taxon>
        <taxon>Chitinophagales</taxon>
        <taxon>Chitinophagaceae</taxon>
        <taxon>Puia</taxon>
    </lineage>
</organism>
<sequence length="468" mass="53174">MKALMVGAKIMVNTIKFLFFGVVMLFCGNSMGQSVNPPLLGEPLVGKICPNYVFKNVVFYSKRQASLNDFRGKWLIIEFWDKHCSACIGHFPDANATQKEFRDSLQILMIAPDDAENENLPLYRNYHDRLHLEMPAVFDSALFSICNVDLLPHVVIIDPTGVVRAITNGVNSKKIHQLLAGENPVFNGTSYKDGKQGKDKFRYNGAVPFLISGNGGVDTNFLFRSLLTHWVPGNPSRAYDEITPEDIIDQGPYKQQSRYEGLGLSLRFLYEAAYTGKTYGMDMNDSLYGKVWYTPLLEVKDSSFFVADYATGKNVYCYSLVVPSSRATKDRMMQIMQNELKSCFGYEVLFERRMMPYWRVIAFEGTGEKLRSKGGPCQRTETKPWQEIVFKNTSIWDFIKEVNDYSGIGSILHEPLLDETNIADNIDITVDWFKNDFNSVKEALNKNGLDLIPGKKEMKVLVIKDAHY</sequence>
<comment type="caution">
    <text evidence="2">The sequence shown here is derived from an EMBL/GenBank/DDBJ whole genome shotgun (WGS) entry which is preliminary data.</text>
</comment>
<dbReference type="PROSITE" id="PS51352">
    <property type="entry name" value="THIOREDOXIN_2"/>
    <property type="match status" value="1"/>
</dbReference>
<feature type="domain" description="Thioredoxin" evidence="1">
    <location>
        <begin position="43"/>
        <end position="184"/>
    </location>
</feature>
<dbReference type="EMBL" id="BMJC01000007">
    <property type="protein sequence ID" value="GGB23746.1"/>
    <property type="molecule type" value="Genomic_DNA"/>
</dbReference>
<dbReference type="Pfam" id="PF12543">
    <property type="entry name" value="DUF3738"/>
    <property type="match status" value="1"/>
</dbReference>
<reference evidence="2" key="1">
    <citation type="journal article" date="2014" name="Int. J. Syst. Evol. Microbiol.">
        <title>Complete genome sequence of Corynebacterium casei LMG S-19264T (=DSM 44701T), isolated from a smear-ripened cheese.</title>
        <authorList>
            <consortium name="US DOE Joint Genome Institute (JGI-PGF)"/>
            <person name="Walter F."/>
            <person name="Albersmeier A."/>
            <person name="Kalinowski J."/>
            <person name="Ruckert C."/>
        </authorList>
    </citation>
    <scope>NUCLEOTIDE SEQUENCE</scope>
    <source>
        <strain evidence="2">CGMCC 1.15448</strain>
    </source>
</reference>
<dbReference type="InterPro" id="IPR000866">
    <property type="entry name" value="AhpC/TSA"/>
</dbReference>
<dbReference type="Proteomes" id="UP000607559">
    <property type="component" value="Unassembled WGS sequence"/>
</dbReference>
<accession>A0A8J2XW57</accession>
<dbReference type="PANTHER" id="PTHR42852">
    <property type="entry name" value="THIOL:DISULFIDE INTERCHANGE PROTEIN DSBE"/>
    <property type="match status" value="1"/>
</dbReference>
<evidence type="ECO:0000313" key="3">
    <source>
        <dbReference type="Proteomes" id="UP000607559"/>
    </source>
</evidence>
<dbReference type="InterPro" id="IPR013766">
    <property type="entry name" value="Thioredoxin_domain"/>
</dbReference>
<dbReference type="PANTHER" id="PTHR42852:SF13">
    <property type="entry name" value="PROTEIN DIPZ"/>
    <property type="match status" value="1"/>
</dbReference>
<gene>
    <name evidence="2" type="ORF">GCM10011511_54500</name>
</gene>
<dbReference type="InterPro" id="IPR050553">
    <property type="entry name" value="Thioredoxin_ResA/DsbE_sf"/>
</dbReference>
<evidence type="ECO:0000259" key="1">
    <source>
        <dbReference type="PROSITE" id="PS51352"/>
    </source>
</evidence>
<dbReference type="RefSeq" id="WP_188937777.1">
    <property type="nucleotide sequence ID" value="NZ_BMJC01000007.1"/>
</dbReference>
<keyword evidence="3" id="KW-1185">Reference proteome</keyword>
<evidence type="ECO:0000313" key="2">
    <source>
        <dbReference type="EMBL" id="GGB23746.1"/>
    </source>
</evidence>
<dbReference type="GO" id="GO:0016209">
    <property type="term" value="F:antioxidant activity"/>
    <property type="evidence" value="ECO:0007669"/>
    <property type="project" value="InterPro"/>
</dbReference>
<dbReference type="Gene3D" id="3.40.30.10">
    <property type="entry name" value="Glutaredoxin"/>
    <property type="match status" value="1"/>
</dbReference>
<dbReference type="Pfam" id="PF00578">
    <property type="entry name" value="AhpC-TSA"/>
    <property type="match status" value="1"/>
</dbReference>